<name>A0A8C4N7P4_EQUAS</name>
<keyword evidence="4 5" id="KW-0472">Membrane</keyword>
<evidence type="ECO:0008006" key="7">
    <source>
        <dbReference type="Google" id="ProtNLM"/>
    </source>
</evidence>
<evidence type="ECO:0000256" key="2">
    <source>
        <dbReference type="ARBA" id="ARBA00022723"/>
    </source>
</evidence>
<dbReference type="Gene3D" id="1.10.238.10">
    <property type="entry name" value="EF-hand"/>
    <property type="match status" value="1"/>
</dbReference>
<evidence type="ECO:0000256" key="4">
    <source>
        <dbReference type="ARBA" id="ARBA00023136"/>
    </source>
</evidence>
<proteinExistence type="predicted"/>
<protein>
    <recommendedName>
        <fullName evidence="7">Solute carrier family 25 member 12</fullName>
    </recommendedName>
</protein>
<feature type="transmembrane region" description="Helical" evidence="5">
    <location>
        <begin position="162"/>
        <end position="184"/>
    </location>
</feature>
<dbReference type="GO" id="GO:0036444">
    <property type="term" value="P:calcium import into the mitochondrion"/>
    <property type="evidence" value="ECO:0007669"/>
    <property type="project" value="TreeGrafter"/>
</dbReference>
<sequence>MPTGTIKYKESLLHQTTKRGDPQELRNIFLQYASTEVDGEHYMTPEDFVQRYLGLYNDPNSNPKIVQLLAGVADQTKDGLISYQEFLAFESVLCAPDSMFIVAFQLFDKSGNGEVTFGGVLWPHRWYSSSFQAHSWSRHGGSLGEECQPRSEKMSKKFLDRLLFIIISLLTGTVNLSDYILGIIGRSILTTQSSHSFSRSYNWNMQDKPLH</sequence>
<reference evidence="6" key="1">
    <citation type="submission" date="2023-03" db="UniProtKB">
        <authorList>
            <consortium name="Ensembl"/>
        </authorList>
    </citation>
    <scope>IDENTIFICATION</scope>
</reference>
<dbReference type="InterPro" id="IPR011992">
    <property type="entry name" value="EF-hand-dom_pair"/>
</dbReference>
<dbReference type="InterPro" id="IPR039800">
    <property type="entry name" value="MICU1/2/3"/>
</dbReference>
<dbReference type="FunFam" id="1.10.238.10:FF:000416">
    <property type="entry name" value="Aralar1, isoform F"/>
    <property type="match status" value="1"/>
</dbReference>
<dbReference type="PANTHER" id="PTHR12294">
    <property type="entry name" value="EF HAND DOMAIN FAMILY A1,A2-RELATED"/>
    <property type="match status" value="1"/>
</dbReference>
<keyword evidence="5" id="KW-1133">Transmembrane helix</keyword>
<keyword evidence="2" id="KW-0479">Metal-binding</keyword>
<evidence type="ECO:0000256" key="3">
    <source>
        <dbReference type="ARBA" id="ARBA00022737"/>
    </source>
</evidence>
<comment type="subcellular location">
    <subcellularLocation>
        <location evidence="1">Mitochondrion inner membrane</location>
    </subcellularLocation>
</comment>
<evidence type="ECO:0000256" key="1">
    <source>
        <dbReference type="ARBA" id="ARBA00004273"/>
    </source>
</evidence>
<accession>A0A8C4N7P4</accession>
<dbReference type="GO" id="GO:1990246">
    <property type="term" value="C:uniplex complex"/>
    <property type="evidence" value="ECO:0007669"/>
    <property type="project" value="TreeGrafter"/>
</dbReference>
<organism evidence="6">
    <name type="scientific">Equus asinus asinus</name>
    <dbReference type="NCBI Taxonomy" id="83772"/>
    <lineage>
        <taxon>Eukaryota</taxon>
        <taxon>Metazoa</taxon>
        <taxon>Chordata</taxon>
        <taxon>Craniata</taxon>
        <taxon>Vertebrata</taxon>
        <taxon>Euteleostomi</taxon>
        <taxon>Mammalia</taxon>
        <taxon>Eutheria</taxon>
        <taxon>Laurasiatheria</taxon>
        <taxon>Perissodactyla</taxon>
        <taxon>Equidae</taxon>
        <taxon>Equus</taxon>
    </lineage>
</organism>
<keyword evidence="5" id="KW-0812">Transmembrane</keyword>
<dbReference type="PANTHER" id="PTHR12294:SF1">
    <property type="entry name" value="CALCIUM UPTAKE PROTEIN 1, MITOCHONDRIAL"/>
    <property type="match status" value="1"/>
</dbReference>
<evidence type="ECO:0000256" key="5">
    <source>
        <dbReference type="SAM" id="Phobius"/>
    </source>
</evidence>
<dbReference type="GO" id="GO:0051560">
    <property type="term" value="P:mitochondrial calcium ion homeostasis"/>
    <property type="evidence" value="ECO:0007669"/>
    <property type="project" value="TreeGrafter"/>
</dbReference>
<dbReference type="GO" id="GO:0005509">
    <property type="term" value="F:calcium ion binding"/>
    <property type="evidence" value="ECO:0007669"/>
    <property type="project" value="InterPro"/>
</dbReference>
<dbReference type="Ensembl" id="ENSEAST00005036087.1">
    <property type="protein sequence ID" value="ENSEASP00005033110.1"/>
    <property type="gene ID" value="ENSEASG00005022653.1"/>
</dbReference>
<evidence type="ECO:0000313" key="6">
    <source>
        <dbReference type="Ensembl" id="ENSEASP00005033110.1"/>
    </source>
</evidence>
<dbReference type="SUPFAM" id="SSF47473">
    <property type="entry name" value="EF-hand"/>
    <property type="match status" value="1"/>
</dbReference>
<dbReference type="AlphaFoldDB" id="A0A8C4N7P4"/>
<keyword evidence="3" id="KW-0677">Repeat</keyword>